<dbReference type="InterPro" id="IPR019906">
    <property type="entry name" value="Ribosomal_uL6_bac-type"/>
</dbReference>
<dbReference type="PANTHER" id="PTHR11655">
    <property type="entry name" value="60S/50S RIBOSOMAL PROTEIN L6/L9"/>
    <property type="match status" value="1"/>
</dbReference>
<gene>
    <name evidence="8" type="primary">rplF</name>
    <name evidence="8" type="ORF">CAXC1_330018</name>
</gene>
<dbReference type="PANTHER" id="PTHR11655:SF14">
    <property type="entry name" value="LARGE RIBOSOMAL SUBUNIT PROTEIN UL6M"/>
    <property type="match status" value="1"/>
</dbReference>
<dbReference type="Gene3D" id="3.90.930.12">
    <property type="entry name" value="Ribosomal protein L6, alpha-beta domain"/>
    <property type="match status" value="2"/>
</dbReference>
<organism evidence="8 9">
    <name type="scientific">Candidatus Xenohaliotis californiensis</name>
    <dbReference type="NCBI Taxonomy" id="84677"/>
    <lineage>
        <taxon>Bacteria</taxon>
        <taxon>Pseudomonadati</taxon>
        <taxon>Pseudomonadota</taxon>
        <taxon>Alphaproteobacteria</taxon>
        <taxon>Rickettsiales</taxon>
        <taxon>Anaplasmataceae</taxon>
        <taxon>Candidatus Xenohaliotis</taxon>
    </lineage>
</organism>
<dbReference type="PROSITE" id="PS00525">
    <property type="entry name" value="RIBOSOMAL_L6_1"/>
    <property type="match status" value="1"/>
</dbReference>
<evidence type="ECO:0000256" key="3">
    <source>
        <dbReference type="ARBA" id="ARBA00035454"/>
    </source>
</evidence>
<evidence type="ECO:0000256" key="4">
    <source>
        <dbReference type="NCBIfam" id="TIGR03654"/>
    </source>
</evidence>
<keyword evidence="6" id="KW-0699">rRNA-binding</keyword>
<evidence type="ECO:0000256" key="5">
    <source>
        <dbReference type="RuleBase" id="RU003869"/>
    </source>
</evidence>
<keyword evidence="1 5" id="KW-0689">Ribosomal protein</keyword>
<keyword evidence="2 5" id="KW-0687">Ribonucleoprotein</keyword>
<dbReference type="PIRSF" id="PIRSF002162">
    <property type="entry name" value="Ribosomal_L6"/>
    <property type="match status" value="1"/>
</dbReference>
<sequence>MSRVGIKEIVVPDTVNVEINDSVAKFSGSLGALEVPLPKFLKCIFNDKKLSIIPQSNTGRNTYRNFWGLYRSLLNNAVHGVSNGFTAKVRINGVGYRASVNGDLLTINLGFSHPICIEILQGLTVKLENPTIIIIQGVDKQIVSMMAARIRSLKSPEPYKGKGIIVNEEFILRKEGKR</sequence>
<protein>
    <recommendedName>
        <fullName evidence="3 4">50S ribosomal protein L6</fullName>
    </recommendedName>
</protein>
<dbReference type="Proteomes" id="UP001314181">
    <property type="component" value="Unassembled WGS sequence"/>
</dbReference>
<comment type="caution">
    <text evidence="8">The sequence shown here is derived from an EMBL/GenBank/DDBJ whole genome shotgun (WGS) entry which is preliminary data.</text>
</comment>
<dbReference type="RefSeq" id="WP_338364302.1">
    <property type="nucleotide sequence ID" value="NZ_CAWVOK010000026.1"/>
</dbReference>
<name>A0ABP0ETA1_9RICK</name>
<reference evidence="8 9" key="1">
    <citation type="submission" date="2024-01" db="EMBL/GenBank/DDBJ databases">
        <authorList>
            <person name="Kunselman E."/>
        </authorList>
    </citation>
    <scope>NUCLEOTIDE SEQUENCE [LARGE SCALE GENOMIC DNA]</scope>
    <source>
        <strain evidence="8">2 abalone samples</strain>
    </source>
</reference>
<evidence type="ECO:0000259" key="7">
    <source>
        <dbReference type="Pfam" id="PF00347"/>
    </source>
</evidence>
<accession>A0ABP0ETA1</accession>
<evidence type="ECO:0000256" key="6">
    <source>
        <dbReference type="RuleBase" id="RU003870"/>
    </source>
</evidence>
<dbReference type="InterPro" id="IPR002358">
    <property type="entry name" value="Ribosomal_uL6_CS"/>
</dbReference>
<keyword evidence="9" id="KW-1185">Reference proteome</keyword>
<keyword evidence="6" id="KW-0694">RNA-binding</keyword>
<comment type="similarity">
    <text evidence="5">Belongs to the universal ribosomal protein uL6 family.</text>
</comment>
<dbReference type="EMBL" id="CAWVOK010000026">
    <property type="protein sequence ID" value="CAK8163258.1"/>
    <property type="molecule type" value="Genomic_DNA"/>
</dbReference>
<feature type="domain" description="Large ribosomal subunit protein uL6 alpha-beta" evidence="7">
    <location>
        <begin position="93"/>
        <end position="164"/>
    </location>
</feature>
<dbReference type="Pfam" id="PF00347">
    <property type="entry name" value="Ribosomal_L6"/>
    <property type="match status" value="2"/>
</dbReference>
<dbReference type="PRINTS" id="PR00059">
    <property type="entry name" value="RIBOSOMALL6"/>
</dbReference>
<evidence type="ECO:0000256" key="2">
    <source>
        <dbReference type="ARBA" id="ARBA00023274"/>
    </source>
</evidence>
<dbReference type="NCBIfam" id="TIGR03654">
    <property type="entry name" value="L6_bact"/>
    <property type="match status" value="1"/>
</dbReference>
<evidence type="ECO:0000313" key="9">
    <source>
        <dbReference type="Proteomes" id="UP001314181"/>
    </source>
</evidence>
<feature type="domain" description="Large ribosomal subunit protein uL6 alpha-beta" evidence="7">
    <location>
        <begin position="11"/>
        <end position="84"/>
    </location>
</feature>
<dbReference type="SUPFAM" id="SSF56053">
    <property type="entry name" value="Ribosomal protein L6"/>
    <property type="match status" value="2"/>
</dbReference>
<dbReference type="InterPro" id="IPR020040">
    <property type="entry name" value="Ribosomal_uL6_a/b-dom"/>
</dbReference>
<dbReference type="InterPro" id="IPR036789">
    <property type="entry name" value="Ribosomal_uL6-like_a/b-dom_sf"/>
</dbReference>
<evidence type="ECO:0000256" key="1">
    <source>
        <dbReference type="ARBA" id="ARBA00022980"/>
    </source>
</evidence>
<comment type="function">
    <text evidence="6">This protein binds to the 23S rRNA, and is important in its secondary structure. It is located near the subunit interface in the base of the L7/L12 stalk, and near the tRNA binding site of the peptidyltransferase center.</text>
</comment>
<evidence type="ECO:0000313" key="8">
    <source>
        <dbReference type="EMBL" id="CAK8163258.1"/>
    </source>
</evidence>
<proteinExistence type="inferred from homology"/>
<dbReference type="InterPro" id="IPR000702">
    <property type="entry name" value="Ribosomal_uL6-like"/>
</dbReference>